<gene>
    <name evidence="6" type="ORF">EXN66_Car008602</name>
</gene>
<keyword evidence="3" id="KW-0813">Transport</keyword>
<feature type="transmembrane region" description="Helical" evidence="5">
    <location>
        <begin position="416"/>
        <end position="438"/>
    </location>
</feature>
<dbReference type="EMBL" id="CM015719">
    <property type="protein sequence ID" value="KAF3692926.1"/>
    <property type="molecule type" value="Genomic_DNA"/>
</dbReference>
<feature type="transmembrane region" description="Helical" evidence="5">
    <location>
        <begin position="290"/>
        <end position="312"/>
    </location>
</feature>
<feature type="transmembrane region" description="Helical" evidence="5">
    <location>
        <begin position="143"/>
        <end position="164"/>
    </location>
</feature>
<dbReference type="GO" id="GO:0005886">
    <property type="term" value="C:plasma membrane"/>
    <property type="evidence" value="ECO:0007669"/>
    <property type="project" value="UniProtKB-UniRule"/>
</dbReference>
<evidence type="ECO:0000256" key="5">
    <source>
        <dbReference type="SAM" id="Phobius"/>
    </source>
</evidence>
<accession>A0A6G1PSG2</accession>
<reference evidence="7" key="2">
    <citation type="submission" date="2019-02" db="EMBL/GenBank/DDBJ databases">
        <title>Opniocepnalus argus Var Kimnra genome.</title>
        <authorList>
            <person name="Zhou C."/>
            <person name="Xiao S."/>
        </authorList>
    </citation>
    <scope>NUCLEOTIDE SEQUENCE [LARGE SCALE GENOMIC DNA]</scope>
</reference>
<dbReference type="GO" id="GO:0090482">
    <property type="term" value="F:vitamin transmembrane transporter activity"/>
    <property type="evidence" value="ECO:0007669"/>
    <property type="project" value="InterPro"/>
</dbReference>
<dbReference type="PANTHER" id="PTHR10686:SF38">
    <property type="entry name" value="THIAMINE TRANSPORTER 2 ISOFORM X1"/>
    <property type="match status" value="1"/>
</dbReference>
<comment type="subcellular location">
    <subcellularLocation>
        <location evidence="1 3">Membrane</location>
        <topology evidence="1 3">Multi-pass membrane protein</topology>
    </subcellularLocation>
</comment>
<evidence type="ECO:0000256" key="2">
    <source>
        <dbReference type="ARBA" id="ARBA00005773"/>
    </source>
</evidence>
<feature type="region of interest" description="Disordered" evidence="4">
    <location>
        <begin position="235"/>
        <end position="262"/>
    </location>
</feature>
<comment type="similarity">
    <text evidence="2 3">Belongs to the reduced folate carrier (RFC) transporter (TC 2.A.48) family.</text>
</comment>
<feature type="transmembrane region" description="Helical" evidence="5">
    <location>
        <begin position="324"/>
        <end position="347"/>
    </location>
</feature>
<evidence type="ECO:0000313" key="7">
    <source>
        <dbReference type="Proteomes" id="UP000503349"/>
    </source>
</evidence>
<feature type="transmembrane region" description="Helical" evidence="5">
    <location>
        <begin position="359"/>
        <end position="379"/>
    </location>
</feature>
<dbReference type="AlphaFoldDB" id="A0A6G1PSG2"/>
<feature type="transmembrane region" description="Helical" evidence="5">
    <location>
        <begin position="170"/>
        <end position="190"/>
    </location>
</feature>
<dbReference type="Gene3D" id="1.20.1250.20">
    <property type="entry name" value="MFS general substrate transporter like domains"/>
    <property type="match status" value="1"/>
</dbReference>
<reference evidence="6 7" key="1">
    <citation type="submission" date="2019-02" db="EMBL/GenBank/DDBJ databases">
        <title>Opniocepnalus argus genome.</title>
        <authorList>
            <person name="Zhou C."/>
            <person name="Xiao S."/>
        </authorList>
    </citation>
    <scope>NUCLEOTIDE SEQUENCE [LARGE SCALE GENOMIC DNA]</scope>
    <source>
        <strain evidence="6">OARG1902GOOAL</strain>
        <tissue evidence="6">Muscle</tissue>
    </source>
</reference>
<keyword evidence="5" id="KW-1133">Transmembrane helix</keyword>
<name>A0A6G1PSG2_CHAAH</name>
<feature type="transmembrane region" description="Helical" evidence="5">
    <location>
        <begin position="444"/>
        <end position="471"/>
    </location>
</feature>
<organism evidence="6 7">
    <name type="scientific">Channa argus</name>
    <name type="common">Northern snakehead</name>
    <name type="synonym">Ophicephalus argus</name>
    <dbReference type="NCBI Taxonomy" id="215402"/>
    <lineage>
        <taxon>Eukaryota</taxon>
        <taxon>Metazoa</taxon>
        <taxon>Chordata</taxon>
        <taxon>Craniata</taxon>
        <taxon>Vertebrata</taxon>
        <taxon>Euteleostomi</taxon>
        <taxon>Actinopterygii</taxon>
        <taxon>Neopterygii</taxon>
        <taxon>Teleostei</taxon>
        <taxon>Neoteleostei</taxon>
        <taxon>Acanthomorphata</taxon>
        <taxon>Anabantaria</taxon>
        <taxon>Anabantiformes</taxon>
        <taxon>Channoidei</taxon>
        <taxon>Channidae</taxon>
        <taxon>Channa</taxon>
    </lineage>
</organism>
<dbReference type="InterPro" id="IPR002666">
    <property type="entry name" value="Folate_carrier"/>
</dbReference>
<feature type="compositionally biased region" description="Basic and acidic residues" evidence="4">
    <location>
        <begin position="243"/>
        <end position="252"/>
    </location>
</feature>
<dbReference type="Pfam" id="PF01770">
    <property type="entry name" value="Folate_carrier"/>
    <property type="match status" value="1"/>
</dbReference>
<evidence type="ECO:0000256" key="4">
    <source>
        <dbReference type="SAM" id="MobiDB-lite"/>
    </source>
</evidence>
<evidence type="ECO:0000256" key="1">
    <source>
        <dbReference type="ARBA" id="ARBA00004141"/>
    </source>
</evidence>
<sequence>MGWWTELKSSGWKYPTTVLSLYGFLANCRVAEPFLTPYLIGPHKNISGDVVTNYLFPIWTYSYLAFLLPVFLLTDFLRYKPLIVLQGLFLVTNYILLCFAPGLPAMTLLQINYAVVTSTEVGYFSYIYSVIPVEKYQRATGYLRSAMLAGYTFGASLGQVLVSLAGLDYFYINTITLGIVSMAFLVSLWLPMPQRSMFFKEQTAAAVGAQQPEEPVMDEATKGTRIDVDGKVDVTGHTSKSKASVEEMKGQDEMGPEPEEFTKTVGPDNCTKVLVHLWRDFRQCYSSRQLLYWSVWWAMATCGYNLIINYVQVLWDHVQPSQDFSIYNGGVEAVSYLMSAATAYGIGFTEVRWEHWGELALGSFSGLGAAALFLMTFIGNIWVCYAGYIIFKCLYMLLITIAMYQIAADLSLERYALVFGANNFGALALQAIITSVVVDSSGLGLAIIPQFIIYASYFSVIAVVFLLRGLFTIWTAKKYKTENPPDNTVSPGFEEHRF</sequence>
<feature type="transmembrane region" description="Helical" evidence="5">
    <location>
        <begin position="54"/>
        <end position="73"/>
    </location>
</feature>
<dbReference type="PIRSF" id="PIRSF028739">
    <property type="entry name" value="Folate_carrier"/>
    <property type="match status" value="1"/>
</dbReference>
<keyword evidence="3 5" id="KW-0472">Membrane</keyword>
<feature type="transmembrane region" description="Helical" evidence="5">
    <location>
        <begin position="82"/>
        <end position="105"/>
    </location>
</feature>
<feature type="transmembrane region" description="Helical" evidence="5">
    <location>
        <begin position="385"/>
        <end position="404"/>
    </location>
</feature>
<keyword evidence="5" id="KW-0812">Transmembrane</keyword>
<dbReference type="InterPro" id="IPR036259">
    <property type="entry name" value="MFS_trans_sf"/>
</dbReference>
<keyword evidence="7" id="KW-1185">Reference proteome</keyword>
<evidence type="ECO:0000256" key="3">
    <source>
        <dbReference type="PIRNR" id="PIRNR028739"/>
    </source>
</evidence>
<feature type="transmembrane region" description="Helical" evidence="5">
    <location>
        <begin position="111"/>
        <end position="131"/>
    </location>
</feature>
<dbReference type="SUPFAM" id="SSF103473">
    <property type="entry name" value="MFS general substrate transporter"/>
    <property type="match status" value="1"/>
</dbReference>
<dbReference type="Proteomes" id="UP000503349">
    <property type="component" value="Chromosome 8"/>
</dbReference>
<proteinExistence type="inferred from homology"/>
<evidence type="ECO:0000313" key="6">
    <source>
        <dbReference type="EMBL" id="KAF3692926.1"/>
    </source>
</evidence>
<dbReference type="PANTHER" id="PTHR10686">
    <property type="entry name" value="FOLATE TRANSPORTER"/>
    <property type="match status" value="1"/>
</dbReference>
<protein>
    <submittedName>
        <fullName evidence="6">Thiamine transporter 2</fullName>
    </submittedName>
</protein>